<feature type="compositionally biased region" description="Basic and acidic residues" evidence="1">
    <location>
        <begin position="499"/>
        <end position="509"/>
    </location>
</feature>
<gene>
    <name evidence="2" type="primary">107359061</name>
</gene>
<dbReference type="HOGENOM" id="CLU_429824_0_0_1"/>
<proteinExistence type="predicted"/>
<dbReference type="OrthoDB" id="10522616at2759"/>
<dbReference type="AlphaFoldDB" id="T1JYF8"/>
<name>T1JYF8_TETUR</name>
<reference evidence="2" key="2">
    <citation type="submission" date="2015-06" db="UniProtKB">
        <authorList>
            <consortium name="EnsemblMetazoa"/>
        </authorList>
    </citation>
    <scope>IDENTIFICATION</scope>
</reference>
<evidence type="ECO:0000313" key="2">
    <source>
        <dbReference type="EnsemblMetazoa" id="tetur03g00220.1"/>
    </source>
</evidence>
<dbReference type="OMA" id="REVFCKM"/>
<dbReference type="Proteomes" id="UP000015104">
    <property type="component" value="Unassembled WGS sequence"/>
</dbReference>
<accession>T1JYF8</accession>
<organism evidence="2 3">
    <name type="scientific">Tetranychus urticae</name>
    <name type="common">Two-spotted spider mite</name>
    <dbReference type="NCBI Taxonomy" id="32264"/>
    <lineage>
        <taxon>Eukaryota</taxon>
        <taxon>Metazoa</taxon>
        <taxon>Ecdysozoa</taxon>
        <taxon>Arthropoda</taxon>
        <taxon>Chelicerata</taxon>
        <taxon>Arachnida</taxon>
        <taxon>Acari</taxon>
        <taxon>Acariformes</taxon>
        <taxon>Trombidiformes</taxon>
        <taxon>Prostigmata</taxon>
        <taxon>Eleutherengona</taxon>
        <taxon>Raphignathae</taxon>
        <taxon>Tetranychoidea</taxon>
        <taxon>Tetranychidae</taxon>
        <taxon>Tetranychus</taxon>
    </lineage>
</organism>
<feature type="region of interest" description="Disordered" evidence="1">
    <location>
        <begin position="260"/>
        <end position="526"/>
    </location>
</feature>
<keyword evidence="3" id="KW-1185">Reference proteome</keyword>
<evidence type="ECO:0000256" key="1">
    <source>
        <dbReference type="SAM" id="MobiDB-lite"/>
    </source>
</evidence>
<feature type="compositionally biased region" description="Basic and acidic residues" evidence="1">
    <location>
        <begin position="285"/>
        <end position="350"/>
    </location>
</feature>
<evidence type="ECO:0000313" key="3">
    <source>
        <dbReference type="Proteomes" id="UP000015104"/>
    </source>
</evidence>
<reference evidence="3" key="1">
    <citation type="submission" date="2011-08" db="EMBL/GenBank/DDBJ databases">
        <authorList>
            <person name="Rombauts S."/>
        </authorList>
    </citation>
    <scope>NUCLEOTIDE SEQUENCE</scope>
    <source>
        <strain evidence="3">London</strain>
    </source>
</reference>
<feature type="compositionally biased region" description="Acidic residues" evidence="1">
    <location>
        <begin position="368"/>
        <end position="382"/>
    </location>
</feature>
<feature type="compositionally biased region" description="Basic residues" evidence="1">
    <location>
        <begin position="413"/>
        <end position="423"/>
    </location>
</feature>
<feature type="compositionally biased region" description="Basic and acidic residues" evidence="1">
    <location>
        <begin position="387"/>
        <end position="399"/>
    </location>
</feature>
<dbReference type="EMBL" id="CAEY01001106">
    <property type="status" value="NOT_ANNOTATED_CDS"/>
    <property type="molecule type" value="Genomic_DNA"/>
</dbReference>
<dbReference type="KEGG" id="tut:107359061"/>
<sequence>MPVLLKELCDSVINSLESPSDEFQDNIREVFCKMDEIYKMVKDDPKRVEKYCEECRHILVVLRLFPLEFKLAMDTLYKKTLCGFLSIYLDFKMILYKTVKNQQEHFDNTIREIFLLLGDEERTCIWNVVVTSHIINEVDILKILAERFIEETKKDKFNNDEYIRMIWVLHVFFSQCKKAGIKDGVAKVLEIALRLKYPPGLCKWMCHHYPGFGWKGLSDESVHETLVSEKQPKSFFKAVYHAIAKDDTLKFQLEEITRNGAQGEDSSSQSSESVNKKIQNLTQAKESDTSKKSRVDAVKADKSGKKDDKKKVVEEEPPKEKESGDLGSANKKDLKTASSKDKKQDSDAKSTKTLGPGRTKPTSATSFLDDDCDEDVDDEDTLDANIADDRSNENDKNMNDKSNIQTDDESVKAKKVKSTKKKGKFVEDSSDEESESSSLPEKKSLRSKQTRNKSPKATSDSETDINEELPEKPLTKSVKRKSGDDSDSDQTINGDESAVETKIDERGDHDEDTNDSTISSGRKISLKNKPRTKKVVKKIRIDNSPETTIEPCAEDIETISDDQKLIDEYMKGPFAWVFEKFEEDKVYKGEPYIYLENISQIVPKYEQEATLADILHTNNQRAKQKKVVKKKTRKGYR</sequence>
<dbReference type="EnsemblMetazoa" id="tetur03g00220.1">
    <property type="protein sequence ID" value="tetur03g00220.1"/>
    <property type="gene ID" value="tetur03g00220"/>
</dbReference>
<feature type="compositionally biased region" description="Basic residues" evidence="1">
    <location>
        <begin position="445"/>
        <end position="454"/>
    </location>
</feature>
<protein>
    <submittedName>
        <fullName evidence="2">Uncharacterized protein</fullName>
    </submittedName>
</protein>